<sequence length="87" mass="9619">MRYGTNTPNGYVKLNYDGAWLQQTMKGGIGWAIRDRVKWMLKTGGAGSLLCQSALMTEVEAIRDALTNVLNADFDQAIVESDSHQLI</sequence>
<organism evidence="2 3">
    <name type="scientific">Prunus dulcis</name>
    <name type="common">Almond</name>
    <name type="synonym">Amygdalus dulcis</name>
    <dbReference type="NCBI Taxonomy" id="3755"/>
    <lineage>
        <taxon>Eukaryota</taxon>
        <taxon>Viridiplantae</taxon>
        <taxon>Streptophyta</taxon>
        <taxon>Embryophyta</taxon>
        <taxon>Tracheophyta</taxon>
        <taxon>Spermatophyta</taxon>
        <taxon>Magnoliopsida</taxon>
        <taxon>eudicotyledons</taxon>
        <taxon>Gunneridae</taxon>
        <taxon>Pentapetalae</taxon>
        <taxon>rosids</taxon>
        <taxon>fabids</taxon>
        <taxon>Rosales</taxon>
        <taxon>Rosaceae</taxon>
        <taxon>Amygdaloideae</taxon>
        <taxon>Amygdaleae</taxon>
        <taxon>Prunus</taxon>
    </lineage>
</organism>
<dbReference type="EMBL" id="JAJFAZ020000001">
    <property type="protein sequence ID" value="KAI5353831.1"/>
    <property type="molecule type" value="Genomic_DNA"/>
</dbReference>
<keyword evidence="3" id="KW-1185">Reference proteome</keyword>
<reference evidence="2 3" key="1">
    <citation type="journal article" date="2022" name="G3 (Bethesda)">
        <title>Whole-genome sequence and methylome profiling of the almond [Prunus dulcis (Mill.) D.A. Webb] cultivar 'Nonpareil'.</title>
        <authorList>
            <person name="D'Amico-Willman K.M."/>
            <person name="Ouma W.Z."/>
            <person name="Meulia T."/>
            <person name="Sideli G.M."/>
            <person name="Gradziel T.M."/>
            <person name="Fresnedo-Ramirez J."/>
        </authorList>
    </citation>
    <scope>NUCLEOTIDE SEQUENCE [LARGE SCALE GENOMIC DNA]</scope>
    <source>
        <strain evidence="2">Clone GOH B32 T37-40</strain>
    </source>
</reference>
<dbReference type="Proteomes" id="UP001054821">
    <property type="component" value="Chromosome 1"/>
</dbReference>
<evidence type="ECO:0000313" key="2">
    <source>
        <dbReference type="EMBL" id="KAI5353831.1"/>
    </source>
</evidence>
<protein>
    <recommendedName>
        <fullName evidence="1">RNase H type-1 domain-containing protein</fullName>
    </recommendedName>
</protein>
<gene>
    <name evidence="2" type="ORF">L3X38_006725</name>
</gene>
<dbReference type="InterPro" id="IPR052929">
    <property type="entry name" value="RNase_H-like_EbsB-rel"/>
</dbReference>
<dbReference type="GO" id="GO:0003676">
    <property type="term" value="F:nucleic acid binding"/>
    <property type="evidence" value="ECO:0007669"/>
    <property type="project" value="InterPro"/>
</dbReference>
<dbReference type="PANTHER" id="PTHR47074">
    <property type="entry name" value="BNAC02G40300D PROTEIN"/>
    <property type="match status" value="1"/>
</dbReference>
<dbReference type="SUPFAM" id="SSF53098">
    <property type="entry name" value="Ribonuclease H-like"/>
    <property type="match status" value="1"/>
</dbReference>
<dbReference type="InterPro" id="IPR012337">
    <property type="entry name" value="RNaseH-like_sf"/>
</dbReference>
<dbReference type="InterPro" id="IPR002156">
    <property type="entry name" value="RNaseH_domain"/>
</dbReference>
<proteinExistence type="predicted"/>
<dbReference type="Pfam" id="PF13456">
    <property type="entry name" value="RVT_3"/>
    <property type="match status" value="1"/>
</dbReference>
<dbReference type="CDD" id="cd06222">
    <property type="entry name" value="RNase_H_like"/>
    <property type="match status" value="1"/>
</dbReference>
<comment type="caution">
    <text evidence="2">The sequence shown here is derived from an EMBL/GenBank/DDBJ whole genome shotgun (WGS) entry which is preliminary data.</text>
</comment>
<dbReference type="PANTHER" id="PTHR47074:SF11">
    <property type="entry name" value="REVERSE TRANSCRIPTASE-LIKE PROTEIN"/>
    <property type="match status" value="1"/>
</dbReference>
<dbReference type="InterPro" id="IPR036397">
    <property type="entry name" value="RNaseH_sf"/>
</dbReference>
<dbReference type="AlphaFoldDB" id="A0AAD4ZTC3"/>
<dbReference type="InterPro" id="IPR044730">
    <property type="entry name" value="RNase_H-like_dom_plant"/>
</dbReference>
<feature type="domain" description="RNase H type-1" evidence="1">
    <location>
        <begin position="15"/>
        <end position="86"/>
    </location>
</feature>
<evidence type="ECO:0000259" key="1">
    <source>
        <dbReference type="Pfam" id="PF13456"/>
    </source>
</evidence>
<accession>A0AAD4ZTC3</accession>
<dbReference type="Gene3D" id="3.30.420.10">
    <property type="entry name" value="Ribonuclease H-like superfamily/Ribonuclease H"/>
    <property type="match status" value="1"/>
</dbReference>
<evidence type="ECO:0000313" key="3">
    <source>
        <dbReference type="Proteomes" id="UP001054821"/>
    </source>
</evidence>
<dbReference type="GO" id="GO:0004523">
    <property type="term" value="F:RNA-DNA hybrid ribonuclease activity"/>
    <property type="evidence" value="ECO:0007669"/>
    <property type="project" value="InterPro"/>
</dbReference>
<name>A0AAD4ZTC3_PRUDU</name>